<dbReference type="Gene3D" id="1.20.58.1120">
    <property type="match status" value="1"/>
</dbReference>
<feature type="compositionally biased region" description="Acidic residues" evidence="2">
    <location>
        <begin position="776"/>
        <end position="785"/>
    </location>
</feature>
<evidence type="ECO:0000259" key="3">
    <source>
        <dbReference type="Pfam" id="PF12774"/>
    </source>
</evidence>
<feature type="coiled-coil region" evidence="1">
    <location>
        <begin position="2439"/>
        <end position="2497"/>
    </location>
</feature>
<dbReference type="GO" id="GO:0051959">
    <property type="term" value="F:dynein light intermediate chain binding"/>
    <property type="evidence" value="ECO:0007669"/>
    <property type="project" value="InterPro"/>
</dbReference>
<feature type="region of interest" description="Disordered" evidence="2">
    <location>
        <begin position="2294"/>
        <end position="2333"/>
    </location>
</feature>
<feature type="region of interest" description="Disordered" evidence="2">
    <location>
        <begin position="6914"/>
        <end position="6937"/>
    </location>
</feature>
<dbReference type="Proteomes" id="UP000039865">
    <property type="component" value="Unassembled WGS sequence"/>
</dbReference>
<feature type="compositionally biased region" description="Basic and acidic residues" evidence="2">
    <location>
        <begin position="5115"/>
        <end position="5124"/>
    </location>
</feature>
<feature type="compositionally biased region" description="Basic residues" evidence="2">
    <location>
        <begin position="3843"/>
        <end position="3856"/>
    </location>
</feature>
<feature type="compositionally biased region" description="Polar residues" evidence="2">
    <location>
        <begin position="5530"/>
        <end position="5541"/>
    </location>
</feature>
<feature type="compositionally biased region" description="Acidic residues" evidence="2">
    <location>
        <begin position="6366"/>
        <end position="6375"/>
    </location>
</feature>
<dbReference type="InterPro" id="IPR035699">
    <property type="entry name" value="AAA_6"/>
</dbReference>
<dbReference type="GO" id="GO:0005524">
    <property type="term" value="F:ATP binding"/>
    <property type="evidence" value="ECO:0007669"/>
    <property type="project" value="InterPro"/>
</dbReference>
<dbReference type="GO" id="GO:0030286">
    <property type="term" value="C:dynein complex"/>
    <property type="evidence" value="ECO:0007669"/>
    <property type="project" value="InterPro"/>
</dbReference>
<evidence type="ECO:0000256" key="2">
    <source>
        <dbReference type="SAM" id="MobiDB-lite"/>
    </source>
</evidence>
<dbReference type="Pfam" id="PF12774">
    <property type="entry name" value="AAA_6"/>
    <property type="match status" value="1"/>
</dbReference>
<protein>
    <submittedName>
        <fullName evidence="5">Uncharacterized protein</fullName>
    </submittedName>
</protein>
<feature type="region of interest" description="Disordered" evidence="2">
    <location>
        <begin position="1195"/>
        <end position="1216"/>
    </location>
</feature>
<feature type="region of interest" description="Disordered" evidence="2">
    <location>
        <begin position="2352"/>
        <end position="2375"/>
    </location>
</feature>
<dbReference type="PANTHER" id="PTHR45703:SF36">
    <property type="entry name" value="DYNEIN HEAVY CHAIN, CYTOPLASMIC"/>
    <property type="match status" value="1"/>
</dbReference>
<feature type="domain" description="Dynein heavy chain C-terminal" evidence="4">
    <location>
        <begin position="6491"/>
        <end position="6707"/>
    </location>
</feature>
<feature type="compositionally biased region" description="Basic and acidic residues" evidence="2">
    <location>
        <begin position="1206"/>
        <end position="1216"/>
    </location>
</feature>
<feature type="region of interest" description="Disordered" evidence="2">
    <location>
        <begin position="5525"/>
        <end position="5547"/>
    </location>
</feature>
<accession>A0A077ZXQ0</accession>
<dbReference type="SUPFAM" id="SSF52540">
    <property type="entry name" value="P-loop containing nucleoside triphosphate hydrolases"/>
    <property type="match status" value="2"/>
</dbReference>
<dbReference type="InterPro" id="IPR041228">
    <property type="entry name" value="Dynein_C"/>
</dbReference>
<feature type="region of interest" description="Disordered" evidence="2">
    <location>
        <begin position="4395"/>
        <end position="4423"/>
    </location>
</feature>
<dbReference type="Pfam" id="PF18199">
    <property type="entry name" value="Dynein_C"/>
    <property type="match status" value="1"/>
</dbReference>
<gene>
    <name evidence="5" type="primary">Contig2973.g3183</name>
    <name evidence="5" type="ORF">STYLEM_3003</name>
</gene>
<feature type="compositionally biased region" description="Basic and acidic residues" evidence="2">
    <location>
        <begin position="6874"/>
        <end position="6888"/>
    </location>
</feature>
<keyword evidence="1" id="KW-0175">Coiled coil</keyword>
<feature type="region of interest" description="Disordered" evidence="2">
    <location>
        <begin position="6366"/>
        <end position="6413"/>
    </location>
</feature>
<organism evidence="5 6">
    <name type="scientific">Stylonychia lemnae</name>
    <name type="common">Ciliate</name>
    <dbReference type="NCBI Taxonomy" id="5949"/>
    <lineage>
        <taxon>Eukaryota</taxon>
        <taxon>Sar</taxon>
        <taxon>Alveolata</taxon>
        <taxon>Ciliophora</taxon>
        <taxon>Intramacronucleata</taxon>
        <taxon>Spirotrichea</taxon>
        <taxon>Stichotrichia</taxon>
        <taxon>Sporadotrichida</taxon>
        <taxon>Oxytrichidae</taxon>
        <taxon>Stylonychinae</taxon>
        <taxon>Stylonychia</taxon>
    </lineage>
</organism>
<feature type="compositionally biased region" description="Polar residues" evidence="2">
    <location>
        <begin position="6383"/>
        <end position="6392"/>
    </location>
</feature>
<evidence type="ECO:0000259" key="4">
    <source>
        <dbReference type="Pfam" id="PF18199"/>
    </source>
</evidence>
<feature type="region of interest" description="Disordered" evidence="2">
    <location>
        <begin position="3830"/>
        <end position="3881"/>
    </location>
</feature>
<feature type="compositionally biased region" description="Polar residues" evidence="2">
    <location>
        <begin position="3922"/>
        <end position="3931"/>
    </location>
</feature>
<feature type="region of interest" description="Disordered" evidence="2">
    <location>
        <begin position="1263"/>
        <end position="1291"/>
    </location>
</feature>
<dbReference type="InParanoid" id="A0A077ZXQ0"/>
<evidence type="ECO:0000256" key="1">
    <source>
        <dbReference type="SAM" id="Coils"/>
    </source>
</evidence>
<feature type="compositionally biased region" description="Basic residues" evidence="2">
    <location>
        <begin position="5140"/>
        <end position="5149"/>
    </location>
</feature>
<dbReference type="Gene3D" id="3.40.50.300">
    <property type="entry name" value="P-loop containing nucleotide triphosphate hydrolases"/>
    <property type="match status" value="4"/>
</dbReference>
<feature type="region of interest" description="Disordered" evidence="2">
    <location>
        <begin position="3919"/>
        <end position="3940"/>
    </location>
</feature>
<feature type="domain" description="Dynein heavy chain hydrolytic ATP-binding dynein motor region" evidence="3">
    <location>
        <begin position="2595"/>
        <end position="2974"/>
    </location>
</feature>
<feature type="region of interest" description="Disordered" evidence="2">
    <location>
        <begin position="5112"/>
        <end position="5151"/>
    </location>
</feature>
<dbReference type="EMBL" id="CCKQ01002913">
    <property type="protein sequence ID" value="CDW74012.1"/>
    <property type="molecule type" value="Genomic_DNA"/>
</dbReference>
<feature type="region of interest" description="Disordered" evidence="2">
    <location>
        <begin position="754"/>
        <end position="791"/>
    </location>
</feature>
<dbReference type="InterPro" id="IPR027417">
    <property type="entry name" value="P-loop_NTPase"/>
</dbReference>
<feature type="region of interest" description="Disordered" evidence="2">
    <location>
        <begin position="4901"/>
        <end position="4923"/>
    </location>
</feature>
<feature type="compositionally biased region" description="Polar residues" evidence="2">
    <location>
        <begin position="2311"/>
        <end position="2327"/>
    </location>
</feature>
<dbReference type="Pfam" id="PF12775">
    <property type="entry name" value="AAA_7"/>
    <property type="match status" value="1"/>
</dbReference>
<keyword evidence="6" id="KW-1185">Reference proteome</keyword>
<dbReference type="GO" id="GO:0007018">
    <property type="term" value="P:microtubule-based movement"/>
    <property type="evidence" value="ECO:0007669"/>
    <property type="project" value="InterPro"/>
</dbReference>
<name>A0A077ZXQ0_STYLE</name>
<dbReference type="OMA" id="ENDWIVI"/>
<dbReference type="InterPro" id="IPR042228">
    <property type="entry name" value="Dynein_linker_3"/>
</dbReference>
<feature type="region of interest" description="Disordered" evidence="2">
    <location>
        <begin position="6854"/>
        <end position="6888"/>
    </location>
</feature>
<evidence type="ECO:0000313" key="6">
    <source>
        <dbReference type="Proteomes" id="UP000039865"/>
    </source>
</evidence>
<dbReference type="GO" id="GO:0045505">
    <property type="term" value="F:dynein intermediate chain binding"/>
    <property type="evidence" value="ECO:0007669"/>
    <property type="project" value="InterPro"/>
</dbReference>
<dbReference type="PANTHER" id="PTHR45703">
    <property type="entry name" value="DYNEIN HEAVY CHAIN"/>
    <property type="match status" value="1"/>
</dbReference>
<evidence type="ECO:0000313" key="5">
    <source>
        <dbReference type="EMBL" id="CDW74012.1"/>
    </source>
</evidence>
<feature type="compositionally biased region" description="Acidic residues" evidence="2">
    <location>
        <begin position="6914"/>
        <end position="6923"/>
    </location>
</feature>
<feature type="compositionally biased region" description="Basic and acidic residues" evidence="2">
    <location>
        <begin position="2356"/>
        <end position="2375"/>
    </location>
</feature>
<proteinExistence type="predicted"/>
<sequence length="7084" mass="837340">MDNLSESDNEIKSSIRTETQASYPKIERIRGQFTLKRYQEKRIKVKRYKIRNDCIGILHCKSRTLEFIVIGYASLTELQCKSKDYFYNIFQRDSILSPSRGGLDSMLTSRAEKNADMMRTLRNLKQTQSQGGFGFLGQDQHFQHTYRAPSQKKDFEAKLQHNIQNLNQKQENLVKKLKTTAFDQLCEKTKKKFERQQLATQSIPKLIKCADRVLNKRFVKEEKDSTVQRLINDELAQDAGQEEIVASKNDLIEQQQERASKILEKNKQEEELMKYTFTNFGYTFKKRQKKEETEQDLEKIGEESAKRKDINTQVFQYTEVETKLKTKSPSKNELIEVESRGSDITKTSQRQKQELNIDLRDIVEDKGKYFAIKNKSPIKEDQLQKNIQIERIDQISNPQVKKIRNNEKNSIKQVKFYRQNAKNYFFPLEIFDDEARDDPDPEIMILNSNQIHGFSRFTTDEIDSDVQYLPFGPNQAKVKWERCRIIGYDPTSKLFEIKFVNHPQSKVKQVKRLNLAYEYEDLQKHEKRIQIAREKQKVHECLVRYTGNLMKKNNEISQSKEALILIRPQIIENIIILTNEGYLNKIKNDVDEKSAHNINHLKNLRKLTRDFLKFYRFTVVKDAFDQENMNKKPEDYFLAMQEKEFWSKMRFIRSIIYGSRRTHQVKPKSKLNHLELKEDLKRATLQATKKRITDNLFDLMSYTKHTRKKMMQNDGQNISIVEEDVQNEIISYSDSSIIDGGKLTRQRSEEILTVQKAGKSDDESSEYDIDQSEKDEFQEEDEDIDQSNGTMYKIPDFEENEDEKEFKEKIALICIDIDRNRQMNKFEKQSQLMKQIIAIFKDKRRANCKNLEKLRPKNLALVHVIFPKIIRYIKSISEISFFKGLQIIHDKRQPLSLKKFEDAMLSKQQNQISKVENICKTAENTLNNMIYDLVNQCHGDMNKRNDLFQRFNRLTRISNIFLESTLKVSIAKSFEEGYQFMRRYYAVLPLSGIYNNRILQLCEDYIIIQLNEQRKALEMSAIPELGDRLKEISQREEMTIAQIQKHIERKRTISIQQFRKQQSMLSNQTVGSKSLHEELYQQSSLLKKVSSMDEREEIIDSENLVKESIVFINKQYQQSSTNTFQLVFTPDRNPLVDETTKFLNIMYKWHLPYQSMKIAPLIRIEIISRRRFTILKRTLLTPKLLRPGTIVDKKKIQQDDDEDEDERKARKEEEKLKKKNDIISNSLFGKKLKESRNKKTFKIPHLKGPFTISIGDFKNMDQDRQASAPDIEPKNQEEYQSQDDSSSDQSFNDLKIHSINEVQPLPKLKIMEDDNIFLVQKVKKITVTDIFGLISKEKVVESPDLLFSRTVSNASQTINESMMSIDPDQRNQDIKEGQQDIIQEQPQDIISRYFPWYDEDNFQDQAIFFKPTFKTMELKLKQLLIDPIQKLQMISNIRAPEIIEQPFKKNDDDLMANQVQDLEKLQRELETVICYSIVGPLSILGMLRQYDYLVLYQELDYLQTIQTLADDDEIEILYNEFKLLKQDEYEIDMRFPNELSFGCLVVDIIHLKRELINSANHLATSISHQIKRKFLNIQEVAWKKFEEIRKRLMQSIDTKEIFIDIKKYINNSNLENDIEVLKNHLKKCKKLESLFQKFYTYIDPIDYEKYWLSYQWEWRVKSFKEETIFRMNRCIERFKQEVIQEADMVKNQIGQMGRIINSRFKFHQDMENAESYAQGISDIVEKLKAYKEKAIKLNEQEVILGLPPTDYSEIADYLNVGEPLKTLWIMVKNWHIENDKYMNLYFSDLNKDEIEQMVRKTYETIDELDEKLNFEETNNPKTVLERILKELDDFCENCMPVIIGLISEKIRQRHWNELRDHLYANQINNNLNTGLDGDLNAVPQLKANEITLKYLIEENIITLIPIIQQIREKAEKEYENEIYIENLTQEIKNYQVEFITTKDGNILIKNAREHTNTLQDYNFNSKIKLKNDIYILPFEEHLKELQFKLKTMKHYMEQVDRLQKNYIILSDAFRLREIQLTLANEWKDFEEIDKEFYERLKQNTKMPNFLQNVTEEDYLRLRLFNEKLRNIRINFKKFFSEKREKFPRFFFLSDQQIMNLTCSQNNPKYMNTYLRYCFRGVKELMLDENQENIIGCLGVKNENVLFQDVVPIKGIREIIPTNTDVDENDSKSDIPQHRDEEKEIKYNIDICIWMQELENQLRWTMKNVIRRCIIERDDSHIEEWLYNQSFNEQTYLVVEAIKFNYDVVSIFNQDGIQGLQKYAQRLRRYAKTIVNFIHFDELWAQKLEIYEESQAPSPDPKAKLRKGVHQSKGSLHDISSMNGNLTADKSKPLRQKTMKAAKIEQHLDQNMGIELQKSEDKKDTQPQPTKLDEEKDKLIRSINKQKDEFRSSRRIVFESLYLQKLNQIEILEVLISNQVQDLTCFEWLSQLKFALEIEAHRIDEKQQQLENHLQSLKKQFSILEQLTIKDAREQRFIEAANQQKKISQMELDRKTDNLTNVIHVEEEEKNQISLGVAMRKRIRMEVEAQALRAEKEKLSVEKILKLSKLYQSVLDVNEDKVKDVYFEYSADYSSLKREKKDYSIVAYMLCHYQQYGFEFNPTEGSVLVYTPQTQKCLYNLFQSVSLQVGGLIYGSQGVGKTETIKSFARSLAKPFIMWSCRGGCSYNGLSRIFAGMAIGGWWLCLDEINQLEIQILSTLIQQILNIKHAVMMHKNKIEVNLSGGSTEVPFNREFGVFATYTHQDQVPQNKILFRESKRLFGVTLNNFPHILFENFRTIHMFNPDTRVLLTAQLSMLGFNNPLGLSGKIYTCLQLLSENMTPYHSKSKESFKLLVKYPLNLRTIEIIVQKLKFILRTFVFKQDTTEDYIVANSLRGTFFYQFNPNQTDIVDSIVANVFNTQFNDIIAYSFPRENRMNEILNTIIATTQIIHSDQLLIKSKQFLNSIGATIKSKEARNQQSTKSILLIGRSMSGKTELIQLVAKAFYKFTKKHFNIHRFNVDSQNLDQFYGYHDTKQQWQEGLLPSLILKCLTKLSEEQQKFLNEDNYKSIFIGDRSVDILKASTNINELKPTKKLESFFKNTQLKSQHTQKKAVKKSKNIDFSLLEKDLIKRSLFATQRDWILLDGQVKENFHNSIQINWFERFLTLTERESEFLCQSNGDSIHSVNSELKYIIETQTIYHISPAIMNRCQIIYIDKDIIDDITLFSKYILSEKFPAYFKPHASMMLRLFNRIFKPFLEFLREHEQFLLFQVRQQKMIVSDMMVITEVMIDELLKALICNKRIDIDRLEDEFLKNENDSQRDKEKSLYSVISNLNLFDKFQIKYSMRSKKNQEFEQTKLTHEQELACLQSAFMESMKFVISNYISPGFHSQVAIYLKTAIKTLISDGKIDDKFAFGFIDVLNAFDSKDHQQESFFMNQYFDYSSLIWQSFDIFNPFLKYCTHSGEYQKGRRRFSISEEYRLNSQYRETKNHILTQNEIDRKVNQKFDACDELEFLYFDKSSMIRRNNYYYRLLQSHHKSIMVMGPIQSGKTSMIRNKIQSDMKFRDFRLSNISRYIPYVMNPLTKVTDLKRIVESNMEVQRAGVYVPPSKQHTYLFIDDLNMSNIHPDKDSSSPLELLREYFELGGWYSKNQQRFNYVQQMHIIISYTLGKRGDRYLIKSFNERIMRHFVKLQIQSINKFEMGNIFMQYVDKAFDQKHDKNLYEISKKVMDTLSVFMFKNYEKFYCDTKAFGINLSIQSTVTCIRKFVQIDYSKIKSDKQAILKTWFDLIKRQYLYQFPLIFQSVQEQKQFNDKIFDNRYSNNADFQQKDNDSSFNTDLDKGDDKSIILSSSEEESDQSNTSHLRIKIKKSNHKKKKSSDLSSNNFSDREDMSEDESSSKFSKKGRMNFKLQSFNNKVRQYILKISTLLYGIAQDFMEEKSPTKSPRGNKNFQPPVHSGIVNSQASKNKDIELMLMKQQFIVNNDIFERLDEQPKNYEYDIQIMEEDHFKLINREMRNQFKKFIFQDDCSFKHEFLRMDNALYDKMVKTCLDLMRQLEELQGHVVLKANYEVDSSFLVFICRVCAQFLRYTPYFINLSSPEFSFSEFIRDFNSKLEENVFRKKTKMILIVEMENYNLNHQLNDEHRQESIANFLYFLQALATGSRFQNLLNYQEMKINLDKIRLREYTQQTYDFDNFNEEQILYCLNSDITRNIKIIFTSNHSRGSFMIDQILMHQFRINDDNQDNLSLETLGYLANYCKDLFLMTRVIHVDFMHYLEENMIFIQQSNSSQFKKKKESNFKNHHNEIKKNKNILGQPEKVNIQYFRNPFKLNEQKYDRIIDSAYVTARKIQNIVNDIQQWEIDSSLEQDKQQVYYLFEKLMTRYYRKHYQRKRNILDYLVKFKNLTDEIKKIKEETKEQKDKMHKNREDRNESNRTIEDNKKQIEYNKKKSTDLMKKSTDRLNSLFKERKFKMMDLEHLESKFSEEYEFLKKTTESEYDEFLQNLRTGKAPQLIVSQHLALMFILMFGTEKMKRKPNVKMEKVAPKFYLQKYSYQKFIEDLGVFSLQKKFASENIFKLQQLYEQASELISNHGKVITKFQKLSLSWFVNAINYSKMKAQLDEIQIDFERDLMEAEDQRSRAINLIAINQQRSDEIKILDKFSKKLEKKIRKITSSIQSLKDIGKQLKDIKRDLASYVKKWKVYVVDQAAPFDMTEGNMLYIALYFVFVMKFPSVVSSYLRDYILNLMLEWDLKFNIQNAIFQFVNLETKNFQEECSLYGIEENQRLYENLALIKLVNKFKLPFPFIYDPLGIAFKYITNLEAPHQIETEMITIIEADDLDESNLKNNENRVFQYYQERYTKNETTFEKLVRCMENGTPIILKDVDVKALKLVDSLIQWRYKNYLRDIRGRYYGKENDKDFDSKSNIDLDQSHQSNQPDSVSEKESAFSQRILSDNFERPMSNNGTTQPIPDEEEEQDIDTIHFNKAFVTIKKSFRLYLVFSSKNFQNIENYYRQRTTFVNLAVEDDQDLMKDIVLDILMQQFQFEPYIISYLLKGHNFRIQREQLKREKIFLRYFKRNEFNFRDQETINTIKNLIKSLKEIQQQKLKFVLENQYLKKYKALFEKVQKEIEEEEQKEENAIKENKHNRPASGELKKQQPSKITRKGKKSVHRATSFDQDNLLQFYLKSPSQVQNKAAFEKLYKEILDSNNKQKIDFRQKIMFATEPVYILWKTTQDVRASLGNLYNFTDNYFKLLIKQTAQELYQLSVTFSNSSSKRDLSNITENLVLRIMHKLISGLRKDHKVIFMFIFSVKLLQNEHEAVQSCKKSILDKIDFLFNGLQIYQGDLLAINYEQKDFYRDPKWDYTKHRLQDYYQTIEGKILPLVTNKDILRAQPVLKAQNLSYILDNMIPRDNIEIIRNLKEILQQSPDALAQKLKRIETGSQKIVKRIGGNVYRAFQVESLIAKERRQQIYKDEMDHVRPAIKRKGSVGNIGNASLTNRPIRMNTQKVSKGSNTSQNQFSKTQTIQNDNFSFSNMVVQVQKLDTHKHLSQQDNSKTSQMAQKPNLEQVRRRASIIRKESDSGEVPPMVAGLKRRSTITEGFNRNNSRSTNLKTLVPGYHFEAISSLISNFLETFLSLENDIVAEKEKWLNMFFHTPSSQDFDPFDFVPKLSKSKMGTPREKLNQQDPIDQLLLLFVTKSETISKAIDNLIKHALDPIFHYTPKHIIEIHATLEWFKRPTIIFYNFGSSSPVQRIMNASKKAFRQTIRISCGKSNFEIIKLKILQAARGGNWLIIENLQMLPEQQILKILKFIYDRIVYVRQSFPNLRIWITYYTETFSSEEYRPLDLKQSLSTKLFQLTNDCFKIFINSKQGLKEQMMSLYEPEVGYILHNYEEHFYTVLMPKEPSNEKEIKFKQISDYWERLIKDNVVDVKRRDLVNRKPKQKFLKRINQALENEMQLNFKFNMLIAILDERNFFERDQYVEFFNERFNTTSKEDFMAFQEQLWFMVYFINKGKRGSKELLQKQIENYTAVNDQNTGVLSTGIVRNLFNFMVNKVGDYTISAHKKHCYYLYGVNSHENRLNTQEFKRNINLMPEQDQLSILGVSLNQGLARLYIDTKNVLMGVSIHFTKAKQYQKQDQKLRYLFELDRDQLTLENRELLLIGFNKELDSFNSKQNIHKQKINQKEDYCFGDVDKIVELYIQCFNQRNIDEINGFESKLNHLIKQMPSAQKYLLYKDRDQKGIQTLNNTLQGGRLLEKIETNQQTEIINQAKKTTLKLQNEMINVELIKDLMSENQSPGSKLKGYQRNAVMSPQNASKFRQEKLKQQQKGELSLLRKLYYDTVQSKEQQNERVYIIINFVNELLPKTLEYPQFSIKLAKNAASLDEEQSADEEEEKLAKELITAQQSPTISPTKEEQKKMSPQSLRESRRKSNVIPSLQINLPGKTLEQKRPTRLEPKLTVQTANRNFSSNLAPQTPQMNKELTSPASPNVVKFRNFTLSNPKEVQTPTSARQRSITQALSQFDYQFKYKNFSGKNEQIFRNFYFAELIQMNKIIKKINKELSILKNYLQGIRIKSLDIKDLDLYECLLNNEVPGSWLKSGFFCKIKITLVEWLELLTSKYAYLERWAIESKGNPPPVLKLAIVMNPFNLMQQMLADYANCYSVSYNILGLIMYLPKNQPANQQQSRGIYLEGITLRNGHINFKTGELERAMTREFEQELPVIKMRVSCIRRHNWDAVESVPIVIRGSEGKGVQRFGREVQLQAQFQNQGTNHAQSILLMMEKLQEDQVVPLEPASPFKPRGSFLKVRIKDLITDVADKESTTNHEENQISLQFHKINSTPAHMIQSPMLKSSLRSSQLQVISHKATTKTNYQTLNTQGPKLKGRGIKSSFKSQDQKHNLLKSQSDKHKSDILQISKIQSGGAGLLQLHEIESESSFDSDNQDLAEKKGDKTAPNQQHASQINLLDDFNLQFKQSNIVSSSDNLLTRLQSRVDQVSEDVDNYFQKVFFDLRNENKFKENDGLIDPPPPKLEFEDNKPERKQVKMFDELPEDSILRYEIVCPLIGQIQSNNLFKIKYHFRFRSRYPQSYWNSVGLIAYFNNIKTL</sequence>
<dbReference type="InterPro" id="IPR026983">
    <property type="entry name" value="DHC"/>
</dbReference>
<reference evidence="5 6" key="1">
    <citation type="submission" date="2014-06" db="EMBL/GenBank/DDBJ databases">
        <authorList>
            <person name="Swart Estienne"/>
        </authorList>
    </citation>
    <scope>NUCLEOTIDE SEQUENCE [LARGE SCALE GENOMIC DNA]</scope>
    <source>
        <strain evidence="5 6">130c</strain>
    </source>
</reference>
<dbReference type="Gene3D" id="3.20.180.20">
    <property type="entry name" value="Dynein heavy chain, N-terminal domain 2"/>
    <property type="match status" value="1"/>
</dbReference>